<sequence>MDLTFKSSKIFNINRIKSQEVIFKEDQNAMYFNTSNVIAQACVWEWIKGLLWPDCTKYIQGCTQMHDASTSSLPRSSVDMSVYIEQMNRHNDKVNELVNNGSVDRVVAEMHIKAIME</sequence>
<name>A0ACB9EHI7_ARCLA</name>
<reference evidence="1 2" key="2">
    <citation type="journal article" date="2022" name="Mol. Ecol. Resour.">
        <title>The genomes of chicory, endive, great burdock and yacon provide insights into Asteraceae paleo-polyploidization history and plant inulin production.</title>
        <authorList>
            <person name="Fan W."/>
            <person name="Wang S."/>
            <person name="Wang H."/>
            <person name="Wang A."/>
            <person name="Jiang F."/>
            <person name="Liu H."/>
            <person name="Zhao H."/>
            <person name="Xu D."/>
            <person name="Zhang Y."/>
        </authorList>
    </citation>
    <scope>NUCLEOTIDE SEQUENCE [LARGE SCALE GENOMIC DNA]</scope>
    <source>
        <strain evidence="2">cv. Niubang</strain>
    </source>
</reference>
<gene>
    <name evidence="1" type="ORF">L6452_05861</name>
</gene>
<dbReference type="EMBL" id="CM042048">
    <property type="protein sequence ID" value="KAI3758302.1"/>
    <property type="molecule type" value="Genomic_DNA"/>
</dbReference>
<dbReference type="Proteomes" id="UP001055879">
    <property type="component" value="Linkage Group LG02"/>
</dbReference>
<evidence type="ECO:0000313" key="1">
    <source>
        <dbReference type="EMBL" id="KAI3758302.1"/>
    </source>
</evidence>
<comment type="caution">
    <text evidence="1">The sequence shown here is derived from an EMBL/GenBank/DDBJ whole genome shotgun (WGS) entry which is preliminary data.</text>
</comment>
<proteinExistence type="predicted"/>
<keyword evidence="2" id="KW-1185">Reference proteome</keyword>
<organism evidence="1 2">
    <name type="scientific">Arctium lappa</name>
    <name type="common">Greater burdock</name>
    <name type="synonym">Lappa major</name>
    <dbReference type="NCBI Taxonomy" id="4217"/>
    <lineage>
        <taxon>Eukaryota</taxon>
        <taxon>Viridiplantae</taxon>
        <taxon>Streptophyta</taxon>
        <taxon>Embryophyta</taxon>
        <taxon>Tracheophyta</taxon>
        <taxon>Spermatophyta</taxon>
        <taxon>Magnoliopsida</taxon>
        <taxon>eudicotyledons</taxon>
        <taxon>Gunneridae</taxon>
        <taxon>Pentapetalae</taxon>
        <taxon>asterids</taxon>
        <taxon>campanulids</taxon>
        <taxon>Asterales</taxon>
        <taxon>Asteraceae</taxon>
        <taxon>Carduoideae</taxon>
        <taxon>Cardueae</taxon>
        <taxon>Arctiinae</taxon>
        <taxon>Arctium</taxon>
    </lineage>
</organism>
<evidence type="ECO:0000313" key="2">
    <source>
        <dbReference type="Proteomes" id="UP001055879"/>
    </source>
</evidence>
<accession>A0ACB9EHI7</accession>
<protein>
    <submittedName>
        <fullName evidence="1">Uncharacterized protein</fullName>
    </submittedName>
</protein>
<reference evidence="2" key="1">
    <citation type="journal article" date="2022" name="Mol. Ecol. Resour.">
        <title>The genomes of chicory, endive, great burdock and yacon provide insights into Asteraceae palaeo-polyploidization history and plant inulin production.</title>
        <authorList>
            <person name="Fan W."/>
            <person name="Wang S."/>
            <person name="Wang H."/>
            <person name="Wang A."/>
            <person name="Jiang F."/>
            <person name="Liu H."/>
            <person name="Zhao H."/>
            <person name="Xu D."/>
            <person name="Zhang Y."/>
        </authorList>
    </citation>
    <scope>NUCLEOTIDE SEQUENCE [LARGE SCALE GENOMIC DNA]</scope>
    <source>
        <strain evidence="2">cv. Niubang</strain>
    </source>
</reference>